<evidence type="ECO:0000259" key="1">
    <source>
        <dbReference type="Pfam" id="PF18962"/>
    </source>
</evidence>
<proteinExistence type="predicted"/>
<keyword evidence="3" id="KW-1185">Reference proteome</keyword>
<comment type="caution">
    <text evidence="2">The sequence shown here is derived from an EMBL/GenBank/DDBJ whole genome shotgun (WGS) entry which is preliminary data.</text>
</comment>
<reference evidence="2 3" key="1">
    <citation type="submission" date="2019-02" db="EMBL/GenBank/DDBJ databases">
        <title>Bacterial novel species Emticicia sp. 17J42-9 isolated from soil.</title>
        <authorList>
            <person name="Jung H.-Y."/>
        </authorList>
    </citation>
    <scope>NUCLEOTIDE SEQUENCE [LARGE SCALE GENOMIC DNA]</scope>
    <source>
        <strain evidence="2 3">17J42-9</strain>
    </source>
</reference>
<feature type="domain" description="Secretion system C-terminal sorting" evidence="1">
    <location>
        <begin position="566"/>
        <end position="640"/>
    </location>
</feature>
<gene>
    <name evidence="2" type="ORF">EWM59_19175</name>
</gene>
<dbReference type="NCBIfam" id="TIGR04183">
    <property type="entry name" value="Por_Secre_tail"/>
    <property type="match status" value="1"/>
</dbReference>
<accession>A0A4Q5LWC3</accession>
<dbReference type="PANTHER" id="PTHR42754">
    <property type="entry name" value="ENDOGLUCANASE"/>
    <property type="match status" value="1"/>
</dbReference>
<dbReference type="InterPro" id="IPR026444">
    <property type="entry name" value="Secre_tail"/>
</dbReference>
<dbReference type="InterPro" id="IPR011047">
    <property type="entry name" value="Quinoprotein_ADH-like_sf"/>
</dbReference>
<dbReference type="Proteomes" id="UP000293162">
    <property type="component" value="Unassembled WGS sequence"/>
</dbReference>
<sequence length="641" mass="69166">MMFAQILAYVRNYQMRLYVSGLFYFCCLLCFKQTIAQTALQWQKSMGGRNNEYAYASTPTSDGGYIIVGSTQSNNDGDVPASKAFNGLNGADIWVVKVNTWGEMVWSKTFGGTKDDIATDVLETKDKNILILATTTSTDGDGLGNGTRGGLILLKLKTDGTVLWRKVFAGGYNVGDIAFTKADAYSKPSIKTTADGNYIISANILPLIKTDLWLAKITENAEVLWAKTYGTSQNDWVNEVIVCADGGYLMVGGTEGSNSEVPGAGKGYIDVYLIKTNATGTPEWQKGLGGSNLDEAFSGIQLAGGSFLIVGESNSTNGDFAENLGEKDGFVVNLSTNGTLLWKKQVGGTYADGLYVIRQSANGKIYAFGQSNSTIGTIKPKGSVGDVWITHIDETNGNLKENLLLGGADIEIARGAYATSDGEFIVAANANSVDGDLTHNNGNTDFWLIKTGAPLPVTLSSFSAALTNEQYVKLSWTSLNEAKAKNFVIERSFDLIRFTAIGQVNATGTTTTAKSYTLTDTKPVLGKNYYRLKFYDNINKEFIYKTVLATVSLLSTETEITELLTVYPNPVTGSSFYVKSSEKLNAVPYLLDASGKSLPIEISSSDASHRLISVNHTLKPGLYFLVWDSAGNKIVKKLIVL</sequence>
<name>A0A4Q5LWC3_9BACT</name>
<dbReference type="SUPFAM" id="SSF50998">
    <property type="entry name" value="Quinoprotein alcohol dehydrogenase-like"/>
    <property type="match status" value="1"/>
</dbReference>
<dbReference type="Pfam" id="PF18962">
    <property type="entry name" value="Por_Secre_tail"/>
    <property type="match status" value="1"/>
</dbReference>
<dbReference type="PANTHER" id="PTHR42754:SF1">
    <property type="entry name" value="LIPOPROTEIN"/>
    <property type="match status" value="1"/>
</dbReference>
<dbReference type="InterPro" id="IPR015943">
    <property type="entry name" value="WD40/YVTN_repeat-like_dom_sf"/>
</dbReference>
<evidence type="ECO:0000313" key="3">
    <source>
        <dbReference type="Proteomes" id="UP000293162"/>
    </source>
</evidence>
<dbReference type="OrthoDB" id="9811934at2"/>
<dbReference type="Gene3D" id="2.130.10.10">
    <property type="entry name" value="YVTN repeat-like/Quinoprotein amine dehydrogenase"/>
    <property type="match status" value="1"/>
</dbReference>
<evidence type="ECO:0000313" key="2">
    <source>
        <dbReference type="EMBL" id="RYU94002.1"/>
    </source>
</evidence>
<dbReference type="AlphaFoldDB" id="A0A4Q5LWC3"/>
<dbReference type="EMBL" id="SEWF01000033">
    <property type="protein sequence ID" value="RYU94002.1"/>
    <property type="molecule type" value="Genomic_DNA"/>
</dbReference>
<organism evidence="2 3">
    <name type="scientific">Emticicia agri</name>
    <dbReference type="NCBI Taxonomy" id="2492393"/>
    <lineage>
        <taxon>Bacteria</taxon>
        <taxon>Pseudomonadati</taxon>
        <taxon>Bacteroidota</taxon>
        <taxon>Cytophagia</taxon>
        <taxon>Cytophagales</taxon>
        <taxon>Leadbetterellaceae</taxon>
        <taxon>Emticicia</taxon>
    </lineage>
</organism>
<protein>
    <submittedName>
        <fullName evidence="2">T9SS type A sorting domain-containing protein</fullName>
    </submittedName>
</protein>